<evidence type="ECO:0000256" key="6">
    <source>
        <dbReference type="ARBA" id="ARBA00022490"/>
    </source>
</evidence>
<dbReference type="InterPro" id="IPR039370">
    <property type="entry name" value="BTF3"/>
</dbReference>
<feature type="region of interest" description="Disordered" evidence="12">
    <location>
        <begin position="29"/>
        <end position="48"/>
    </location>
</feature>
<evidence type="ECO:0000256" key="1">
    <source>
        <dbReference type="ARBA" id="ARBA00004123"/>
    </source>
</evidence>
<evidence type="ECO:0000256" key="10">
    <source>
        <dbReference type="ARBA" id="ARBA00023242"/>
    </source>
</evidence>
<evidence type="ECO:0000256" key="9">
    <source>
        <dbReference type="ARBA" id="ARBA00023163"/>
    </source>
</evidence>
<keyword evidence="15" id="KW-1185">Reference proteome</keyword>
<evidence type="ECO:0000256" key="7">
    <source>
        <dbReference type="ARBA" id="ARBA00022927"/>
    </source>
</evidence>
<feature type="compositionally biased region" description="Polar residues" evidence="12">
    <location>
        <begin position="95"/>
        <end position="105"/>
    </location>
</feature>
<organism evidence="14 15">
    <name type="scientific">Carpinus fangiana</name>
    <dbReference type="NCBI Taxonomy" id="176857"/>
    <lineage>
        <taxon>Eukaryota</taxon>
        <taxon>Viridiplantae</taxon>
        <taxon>Streptophyta</taxon>
        <taxon>Embryophyta</taxon>
        <taxon>Tracheophyta</taxon>
        <taxon>Spermatophyta</taxon>
        <taxon>Magnoliopsida</taxon>
        <taxon>eudicotyledons</taxon>
        <taxon>Gunneridae</taxon>
        <taxon>Pentapetalae</taxon>
        <taxon>rosids</taxon>
        <taxon>fabids</taxon>
        <taxon>Fagales</taxon>
        <taxon>Betulaceae</taxon>
        <taxon>Carpinus</taxon>
    </lineage>
</organism>
<evidence type="ECO:0000256" key="4">
    <source>
        <dbReference type="ARBA" id="ARBA00022192"/>
    </source>
</evidence>
<evidence type="ECO:0000259" key="13">
    <source>
        <dbReference type="PROSITE" id="PS51151"/>
    </source>
</evidence>
<dbReference type="InterPro" id="IPR038187">
    <property type="entry name" value="NAC_A/B_dom_sf"/>
</dbReference>
<comment type="caution">
    <text evidence="14">The sequence shown here is derived from an EMBL/GenBank/DDBJ whole genome shotgun (WGS) entry which is preliminary data.</text>
</comment>
<dbReference type="PROSITE" id="PS51151">
    <property type="entry name" value="NAC_AB"/>
    <property type="match status" value="1"/>
</dbReference>
<keyword evidence="5" id="KW-0813">Transport</keyword>
<keyword evidence="8 11" id="KW-0805">Transcription regulation</keyword>
<feature type="compositionally biased region" description="Basic and acidic residues" evidence="12">
    <location>
        <begin position="231"/>
        <end position="241"/>
    </location>
</feature>
<dbReference type="InterPro" id="IPR002715">
    <property type="entry name" value="Nas_poly-pep-assoc_cplx_dom"/>
</dbReference>
<dbReference type="GO" id="GO:0005737">
    <property type="term" value="C:cytoplasm"/>
    <property type="evidence" value="ECO:0007669"/>
    <property type="project" value="UniProtKB-SubCell"/>
</dbReference>
<dbReference type="Pfam" id="PF01849">
    <property type="entry name" value="NAC"/>
    <property type="match status" value="1"/>
</dbReference>
<dbReference type="Proteomes" id="UP000327013">
    <property type="component" value="Unassembled WGS sequence"/>
</dbReference>
<evidence type="ECO:0000256" key="3">
    <source>
        <dbReference type="ARBA" id="ARBA00005296"/>
    </source>
</evidence>
<dbReference type="AlphaFoldDB" id="A0A5N6KP52"/>
<dbReference type="EMBL" id="VIBQ01000009">
    <property type="protein sequence ID" value="KAB8337062.1"/>
    <property type="molecule type" value="Genomic_DNA"/>
</dbReference>
<keyword evidence="10" id="KW-0539">Nucleus</keyword>
<keyword evidence="7" id="KW-0653">Protein transport</keyword>
<feature type="compositionally biased region" description="Basic and acidic residues" evidence="12">
    <location>
        <begin position="260"/>
        <end position="269"/>
    </location>
</feature>
<feature type="compositionally biased region" description="Basic and acidic residues" evidence="12">
    <location>
        <begin position="36"/>
        <end position="46"/>
    </location>
</feature>
<comment type="similarity">
    <text evidence="3 11">Belongs to the NAC-beta family.</text>
</comment>
<comment type="subunit">
    <text evidence="11">Part of the nascent polypeptide-associated complex (NAC).</text>
</comment>
<dbReference type="Gene3D" id="2.20.70.30">
    <property type="entry name" value="Nascent polypeptide-associated complex domain"/>
    <property type="match status" value="1"/>
</dbReference>
<dbReference type="CDD" id="cd22055">
    <property type="entry name" value="NAC_BTF3"/>
    <property type="match status" value="1"/>
</dbReference>
<dbReference type="SMART" id="SM01407">
    <property type="entry name" value="NAC"/>
    <property type="match status" value="1"/>
</dbReference>
<evidence type="ECO:0000256" key="12">
    <source>
        <dbReference type="SAM" id="MobiDB-lite"/>
    </source>
</evidence>
<dbReference type="GO" id="GO:0015031">
    <property type="term" value="P:protein transport"/>
    <property type="evidence" value="ECO:0007669"/>
    <property type="project" value="UniProtKB-KW"/>
</dbReference>
<evidence type="ECO:0000313" key="15">
    <source>
        <dbReference type="Proteomes" id="UP000327013"/>
    </source>
</evidence>
<protein>
    <recommendedName>
        <fullName evidence="4 11">Nascent polypeptide-associated complex subunit beta</fullName>
    </recommendedName>
</protein>
<sequence length="269" mass="29851">MAGMLTRGRRADSKMQERFQRIQMFLPKPYVSSKGRHPDQHSKRPTLDLQQPFGLLSRTVFPRLVVERTLAERRRRVPKNEALMANYLMCPPPLSSATTTLIPTSKSRDPQEAPEPSGTSENRGKGTPRRKAVKKPTSSNVDDKKLQTILNKMNSQPIKGIEEVNMFKSDGNVLHFASPHVSAAFPSNTFSISGRGEDKELTELVPGILNQLGPDSLASLRKLAESYQNMQKEKGEGAEGADKEDDDDIPDLVPGQSFDNAKDDAPEVE</sequence>
<dbReference type="PANTHER" id="PTHR10351">
    <property type="entry name" value="TRANSCRIPTION FACTOR BTF3 FAMILY MEMBER"/>
    <property type="match status" value="1"/>
</dbReference>
<reference evidence="14 15" key="1">
    <citation type="submission" date="2019-06" db="EMBL/GenBank/DDBJ databases">
        <title>A chromosomal-level reference genome of Carpinus fangiana (Coryloideae, Betulaceae).</title>
        <authorList>
            <person name="Yang X."/>
            <person name="Wang Z."/>
            <person name="Zhang L."/>
            <person name="Hao G."/>
            <person name="Liu J."/>
            <person name="Yang Y."/>
        </authorList>
    </citation>
    <scope>NUCLEOTIDE SEQUENCE [LARGE SCALE GENOMIC DNA]</scope>
    <source>
        <strain evidence="14">Cfa_2016G</strain>
        <tissue evidence="14">Leaf</tissue>
    </source>
</reference>
<evidence type="ECO:0000256" key="2">
    <source>
        <dbReference type="ARBA" id="ARBA00004496"/>
    </source>
</evidence>
<accession>A0A5N6KP52</accession>
<evidence type="ECO:0000256" key="5">
    <source>
        <dbReference type="ARBA" id="ARBA00022448"/>
    </source>
</evidence>
<dbReference type="OrthoDB" id="8033832at2759"/>
<evidence type="ECO:0000256" key="11">
    <source>
        <dbReference type="RuleBase" id="RU361272"/>
    </source>
</evidence>
<dbReference type="GO" id="GO:0005634">
    <property type="term" value="C:nucleus"/>
    <property type="evidence" value="ECO:0007669"/>
    <property type="project" value="UniProtKB-SubCell"/>
</dbReference>
<evidence type="ECO:0000256" key="8">
    <source>
        <dbReference type="ARBA" id="ARBA00023015"/>
    </source>
</evidence>
<keyword evidence="9 11" id="KW-0804">Transcription</keyword>
<feature type="region of interest" description="Disordered" evidence="12">
    <location>
        <begin position="227"/>
        <end position="269"/>
    </location>
</feature>
<proteinExistence type="inferred from homology"/>
<evidence type="ECO:0000313" key="14">
    <source>
        <dbReference type="EMBL" id="KAB8337062.1"/>
    </source>
</evidence>
<dbReference type="FunFam" id="2.20.70.30:FF:000003">
    <property type="entry name" value="Nascent polypeptide-associated complex subunit beta"/>
    <property type="match status" value="1"/>
</dbReference>
<keyword evidence="6" id="KW-0963">Cytoplasm</keyword>
<name>A0A5N6KP52_9ROSI</name>
<comment type="subcellular location">
    <subcellularLocation>
        <location evidence="2">Cytoplasm</location>
    </subcellularLocation>
    <subcellularLocation>
        <location evidence="1">Nucleus</location>
    </subcellularLocation>
</comment>
<gene>
    <name evidence="14" type="ORF">FH972_021366</name>
</gene>
<feature type="region of interest" description="Disordered" evidence="12">
    <location>
        <begin position="94"/>
        <end position="148"/>
    </location>
</feature>
<feature type="domain" description="NAC-A/B" evidence="13">
    <location>
        <begin position="140"/>
        <end position="205"/>
    </location>
</feature>